<reference evidence="4" key="1">
    <citation type="journal article" date="2019" name="Int. J. Syst. Evol. Microbiol.">
        <title>The Global Catalogue of Microorganisms (GCM) 10K type strain sequencing project: providing services to taxonomists for standard genome sequencing and annotation.</title>
        <authorList>
            <consortium name="The Broad Institute Genomics Platform"/>
            <consortium name="The Broad Institute Genome Sequencing Center for Infectious Disease"/>
            <person name="Wu L."/>
            <person name="Ma J."/>
        </authorList>
    </citation>
    <scope>NUCLEOTIDE SEQUENCE [LARGE SCALE GENOMIC DNA]</scope>
    <source>
        <strain evidence="4">JCM 16603</strain>
    </source>
</reference>
<gene>
    <name evidence="3" type="ORF">GCM10022211_23470</name>
</gene>
<feature type="region of interest" description="Disordered" evidence="1">
    <location>
        <begin position="108"/>
        <end position="127"/>
    </location>
</feature>
<proteinExistence type="predicted"/>
<feature type="compositionally biased region" description="Pro residues" evidence="1">
    <location>
        <begin position="261"/>
        <end position="285"/>
    </location>
</feature>
<keyword evidence="2" id="KW-0812">Transmembrane</keyword>
<feature type="compositionally biased region" description="Basic and acidic residues" evidence="1">
    <location>
        <begin position="27"/>
        <end position="45"/>
    </location>
</feature>
<feature type="transmembrane region" description="Helical" evidence="2">
    <location>
        <begin position="80"/>
        <end position="99"/>
    </location>
</feature>
<evidence type="ECO:0008006" key="5">
    <source>
        <dbReference type="Google" id="ProtNLM"/>
    </source>
</evidence>
<dbReference type="Proteomes" id="UP001501310">
    <property type="component" value="Unassembled WGS sequence"/>
</dbReference>
<protein>
    <recommendedName>
        <fullName evidence="5">DUF1311 domain-containing protein</fullName>
    </recommendedName>
</protein>
<keyword evidence="2" id="KW-1133">Transmembrane helix</keyword>
<dbReference type="PANTHER" id="PTHR37549">
    <property type="entry name" value="LIPOPROTEIN LPRI"/>
    <property type="match status" value="1"/>
</dbReference>
<feature type="region of interest" description="Disordered" evidence="1">
    <location>
        <begin position="1"/>
        <end position="76"/>
    </location>
</feature>
<dbReference type="PANTHER" id="PTHR37549:SF1">
    <property type="entry name" value="LIPOPROTEIN LPRI"/>
    <property type="match status" value="1"/>
</dbReference>
<accession>A0ABP7SAA5</accession>
<keyword evidence="2" id="KW-0472">Membrane</keyword>
<feature type="region of interest" description="Disordered" evidence="1">
    <location>
        <begin position="248"/>
        <end position="295"/>
    </location>
</feature>
<dbReference type="EMBL" id="BAAAZD010000002">
    <property type="protein sequence ID" value="GAA4008957.1"/>
    <property type="molecule type" value="Genomic_DNA"/>
</dbReference>
<feature type="compositionally biased region" description="Low complexity" evidence="1">
    <location>
        <begin position="1"/>
        <end position="10"/>
    </location>
</feature>
<evidence type="ECO:0000313" key="4">
    <source>
        <dbReference type="Proteomes" id="UP001501310"/>
    </source>
</evidence>
<organism evidence="3 4">
    <name type="scientific">Sphingomonas humi</name>
    <dbReference type="NCBI Taxonomy" id="335630"/>
    <lineage>
        <taxon>Bacteria</taxon>
        <taxon>Pseudomonadati</taxon>
        <taxon>Pseudomonadota</taxon>
        <taxon>Alphaproteobacteria</taxon>
        <taxon>Sphingomonadales</taxon>
        <taxon>Sphingomonadaceae</taxon>
        <taxon>Sphingomonas</taxon>
    </lineage>
</organism>
<evidence type="ECO:0000313" key="3">
    <source>
        <dbReference type="EMBL" id="GAA4008957.1"/>
    </source>
</evidence>
<sequence>MVQRPPFDSNSPPPPGGFNPRLGAGDGAERRPDPRFSPRDEENRGPDLGYRGEAGPDPFDRRDSRPLQDSSAGGSGPNRWLLIVGGLVLLAAILFGLSLTRSGPGSDAINSADNEGGEETAAASGPEARCAAPATYDLIKRELFRQAAATRGSAEATYAQMPSYATLRVTNPVLREQDAGLERVTCGGSAALDLPPGLAVVGGRRTLTANIGYSIQPAADGTGQVVTLTGAEGIVVPLATLARVGSTAPAAPVPDAGQQPEPTPAPAPPVAPASPAEPEPQPDPGPVAATAAEAHPRPSFNCARARTRGEIAVCNSTELSDLDRQMAGFYGSAMRGAADRQTRALLERTRSRFLGFRDRCGTDRCIADAYRGRITEIRDIVDGRWRAPN</sequence>
<name>A0ABP7SAA5_9SPHN</name>
<dbReference type="RefSeq" id="WP_344710539.1">
    <property type="nucleotide sequence ID" value="NZ_BAAAZD010000002.1"/>
</dbReference>
<dbReference type="InterPro" id="IPR052755">
    <property type="entry name" value="Lysozyme_Inhibitor_LprI"/>
</dbReference>
<comment type="caution">
    <text evidence="3">The sequence shown here is derived from an EMBL/GenBank/DDBJ whole genome shotgun (WGS) entry which is preliminary data.</text>
</comment>
<keyword evidence="4" id="KW-1185">Reference proteome</keyword>
<evidence type="ECO:0000256" key="1">
    <source>
        <dbReference type="SAM" id="MobiDB-lite"/>
    </source>
</evidence>
<evidence type="ECO:0000256" key="2">
    <source>
        <dbReference type="SAM" id="Phobius"/>
    </source>
</evidence>